<dbReference type="GO" id="GO:0006435">
    <property type="term" value="P:threonyl-tRNA aminoacylation"/>
    <property type="evidence" value="ECO:0007669"/>
    <property type="project" value="InterPro"/>
</dbReference>
<evidence type="ECO:0000256" key="5">
    <source>
        <dbReference type="ARBA" id="ARBA00022741"/>
    </source>
</evidence>
<dbReference type="EC" id="6.1.1.3" evidence="3"/>
<dbReference type="CDD" id="cd00771">
    <property type="entry name" value="ThrRS_core"/>
    <property type="match status" value="1"/>
</dbReference>
<dbReference type="InterPro" id="IPR033728">
    <property type="entry name" value="ThrRS_core"/>
</dbReference>
<evidence type="ECO:0000256" key="12">
    <source>
        <dbReference type="ARBA" id="ARBA00049515"/>
    </source>
</evidence>
<dbReference type="GO" id="GO:0005524">
    <property type="term" value="F:ATP binding"/>
    <property type="evidence" value="ECO:0007669"/>
    <property type="project" value="UniProtKB-KW"/>
</dbReference>
<feature type="region of interest" description="Disordered" evidence="13">
    <location>
        <begin position="151"/>
        <end position="176"/>
    </location>
</feature>
<reference evidence="15 16" key="1">
    <citation type="journal article" date="2018" name="Mol. Biol. Evol.">
        <title>Broad Genomic Sampling Reveals a Smut Pathogenic Ancestry of the Fungal Clade Ustilaginomycotina.</title>
        <authorList>
            <person name="Kijpornyongpan T."/>
            <person name="Mondo S.J."/>
            <person name="Barry K."/>
            <person name="Sandor L."/>
            <person name="Lee J."/>
            <person name="Lipzen A."/>
            <person name="Pangilinan J."/>
            <person name="LaButti K."/>
            <person name="Hainaut M."/>
            <person name="Henrissat B."/>
            <person name="Grigoriev I.V."/>
            <person name="Spatafora J.W."/>
            <person name="Aime M.C."/>
        </authorList>
    </citation>
    <scope>NUCLEOTIDE SEQUENCE [LARGE SCALE GENOMIC DNA]</scope>
    <source>
        <strain evidence="15 16">MCA 5214</strain>
    </source>
</reference>
<dbReference type="PROSITE" id="PS50862">
    <property type="entry name" value="AA_TRNA_LIGASE_II"/>
    <property type="match status" value="1"/>
</dbReference>
<dbReference type="EMBL" id="KZ819667">
    <property type="protein sequence ID" value="PWN27817.1"/>
    <property type="molecule type" value="Genomic_DNA"/>
</dbReference>
<dbReference type="AlphaFoldDB" id="A0A316URB2"/>
<keyword evidence="10" id="KW-0030">Aminoacyl-tRNA synthetase</keyword>
<evidence type="ECO:0000256" key="8">
    <source>
        <dbReference type="ARBA" id="ARBA00022946"/>
    </source>
</evidence>
<feature type="compositionally biased region" description="Low complexity" evidence="13">
    <location>
        <begin position="161"/>
        <end position="172"/>
    </location>
</feature>
<evidence type="ECO:0000256" key="9">
    <source>
        <dbReference type="ARBA" id="ARBA00023128"/>
    </source>
</evidence>
<organism evidence="15 16">
    <name type="scientific">Jaminaea rosea</name>
    <dbReference type="NCBI Taxonomy" id="1569628"/>
    <lineage>
        <taxon>Eukaryota</taxon>
        <taxon>Fungi</taxon>
        <taxon>Dikarya</taxon>
        <taxon>Basidiomycota</taxon>
        <taxon>Ustilaginomycotina</taxon>
        <taxon>Exobasidiomycetes</taxon>
        <taxon>Microstromatales</taxon>
        <taxon>Microstromatales incertae sedis</taxon>
        <taxon>Jaminaea</taxon>
    </lineage>
</organism>
<gene>
    <name evidence="15" type="ORF">BDZ90DRAFT_246204</name>
</gene>
<dbReference type="Pfam" id="PF03129">
    <property type="entry name" value="HGTP_anticodon"/>
    <property type="match status" value="1"/>
</dbReference>
<dbReference type="STRING" id="1569628.A0A316URB2"/>
<keyword evidence="7" id="KW-0648">Protein biosynthesis</keyword>
<evidence type="ECO:0000259" key="14">
    <source>
        <dbReference type="PROSITE" id="PS50862"/>
    </source>
</evidence>
<feature type="compositionally biased region" description="Pro residues" evidence="13">
    <location>
        <begin position="1"/>
        <end position="14"/>
    </location>
</feature>
<dbReference type="InterPro" id="IPR002320">
    <property type="entry name" value="Thr-tRNA-ligase_IIa"/>
</dbReference>
<dbReference type="Proteomes" id="UP000245884">
    <property type="component" value="Unassembled WGS sequence"/>
</dbReference>
<feature type="domain" description="Aminoacyl-transfer RNA synthetases class-II family profile" evidence="14">
    <location>
        <begin position="68"/>
        <end position="392"/>
    </location>
</feature>
<evidence type="ECO:0000256" key="6">
    <source>
        <dbReference type="ARBA" id="ARBA00022840"/>
    </source>
</evidence>
<evidence type="ECO:0000256" key="1">
    <source>
        <dbReference type="ARBA" id="ARBA00004305"/>
    </source>
</evidence>
<dbReference type="InterPro" id="IPR036621">
    <property type="entry name" value="Anticodon-bd_dom_sf"/>
</dbReference>
<dbReference type="SUPFAM" id="SSF55681">
    <property type="entry name" value="Class II aaRS and biotin synthetases"/>
    <property type="match status" value="1"/>
</dbReference>
<dbReference type="RefSeq" id="XP_025362429.1">
    <property type="nucleotide sequence ID" value="XM_025507540.1"/>
</dbReference>
<evidence type="ECO:0000256" key="10">
    <source>
        <dbReference type="ARBA" id="ARBA00023146"/>
    </source>
</evidence>
<comment type="similarity">
    <text evidence="2">Belongs to the class-II aminoacyl-tRNA synthetase family.</text>
</comment>
<dbReference type="OrthoDB" id="5423599at2759"/>
<evidence type="ECO:0000313" key="16">
    <source>
        <dbReference type="Proteomes" id="UP000245884"/>
    </source>
</evidence>
<keyword evidence="9" id="KW-0496">Mitochondrion</keyword>
<name>A0A316URB2_9BASI</name>
<feature type="region of interest" description="Disordered" evidence="13">
    <location>
        <begin position="1"/>
        <end position="43"/>
    </location>
</feature>
<evidence type="ECO:0000256" key="13">
    <source>
        <dbReference type="SAM" id="MobiDB-lite"/>
    </source>
</evidence>
<dbReference type="GeneID" id="37029363"/>
<evidence type="ECO:0000256" key="3">
    <source>
        <dbReference type="ARBA" id="ARBA00013163"/>
    </source>
</evidence>
<dbReference type="Pfam" id="PF00587">
    <property type="entry name" value="tRNA-synt_2b"/>
    <property type="match status" value="1"/>
</dbReference>
<sequence>MPAPRPWMSSPPPNGSATSADEERLGSQIRTRSDMKQQGREGGHLAIGKSQSLFMTHAHSAGSPFLLPHGTRLARRVERVIRDLYDVHDYDEVITPQIYRKKLWEQSGHWDNYREDMFGVEGFKEQQRKEMKRAAKVAKVIEERRGCCAAHDAEGSGQSDASTSASASTSTTPLPDMDFGLKPMNCPGHCLIYSSQPRSLSDLPLRFSEWSPLHRNEPSGSLSGLTRVRRFVQDDAHVFCAPEQIKAEIATMLTMLSDAYSVFGFPNFEVVLSTRPSKSLGRQEDWDRAEQALQEALDEAGVRWTCNHGDGAFYGPKIDIRLVDSLQRKHQTATIQLDFQLPERFGLTYEPGAAASAETTSVHRPVMIHRAILGSVERFLAILMESREGAWPFWLSPRQACIIPVTTSPEVLAYCEKVRKQLSLGLDYEAEDGGVAPRSLQRFFIEMSPPSSLDMRLSKRIKRAQLAGYNFLIIVGEGEMKASTVKAVVEGNGSWWKRLRSSAADGVEAQLFGESGELSSSGEREAGQMEMGSYEVGKLRALWEKMDRCHL</sequence>
<dbReference type="InterPro" id="IPR006195">
    <property type="entry name" value="aa-tRNA-synth_II"/>
</dbReference>
<proteinExistence type="inferred from homology"/>
<keyword evidence="4" id="KW-0436">Ligase</keyword>
<accession>A0A316URB2</accession>
<dbReference type="Gene3D" id="3.40.50.800">
    <property type="entry name" value="Anticodon-binding domain"/>
    <property type="match status" value="1"/>
</dbReference>
<keyword evidence="8" id="KW-0809">Transit peptide</keyword>
<dbReference type="GO" id="GO:0004829">
    <property type="term" value="F:threonine-tRNA ligase activity"/>
    <property type="evidence" value="ECO:0007669"/>
    <property type="project" value="UniProtKB-EC"/>
</dbReference>
<keyword evidence="5" id="KW-0547">Nucleotide-binding</keyword>
<evidence type="ECO:0000256" key="11">
    <source>
        <dbReference type="ARBA" id="ARBA00031900"/>
    </source>
</evidence>
<comment type="catalytic activity">
    <reaction evidence="12">
        <text>tRNA(Thr) + L-threonine + ATP = L-threonyl-tRNA(Thr) + AMP + diphosphate + H(+)</text>
        <dbReference type="Rhea" id="RHEA:24624"/>
        <dbReference type="Rhea" id="RHEA-COMP:9670"/>
        <dbReference type="Rhea" id="RHEA-COMP:9704"/>
        <dbReference type="ChEBI" id="CHEBI:15378"/>
        <dbReference type="ChEBI" id="CHEBI:30616"/>
        <dbReference type="ChEBI" id="CHEBI:33019"/>
        <dbReference type="ChEBI" id="CHEBI:57926"/>
        <dbReference type="ChEBI" id="CHEBI:78442"/>
        <dbReference type="ChEBI" id="CHEBI:78534"/>
        <dbReference type="ChEBI" id="CHEBI:456215"/>
        <dbReference type="EC" id="6.1.1.3"/>
    </reaction>
</comment>
<feature type="compositionally biased region" description="Basic and acidic residues" evidence="13">
    <location>
        <begin position="21"/>
        <end position="43"/>
    </location>
</feature>
<dbReference type="PRINTS" id="PR01047">
    <property type="entry name" value="TRNASYNTHTHR"/>
</dbReference>
<dbReference type="SUPFAM" id="SSF52954">
    <property type="entry name" value="Class II aaRS ABD-related"/>
    <property type="match status" value="1"/>
</dbReference>
<protein>
    <recommendedName>
        <fullName evidence="3">threonine--tRNA ligase</fullName>
        <ecNumber evidence="3">6.1.1.3</ecNumber>
    </recommendedName>
    <alternativeName>
        <fullName evidence="11">Threonyl-tRNA synthetase</fullName>
    </alternativeName>
</protein>
<evidence type="ECO:0000256" key="2">
    <source>
        <dbReference type="ARBA" id="ARBA00008226"/>
    </source>
</evidence>
<evidence type="ECO:0000256" key="7">
    <source>
        <dbReference type="ARBA" id="ARBA00022917"/>
    </source>
</evidence>
<dbReference type="InterPro" id="IPR002314">
    <property type="entry name" value="aa-tRNA-synt_IIb"/>
</dbReference>
<dbReference type="Gene3D" id="3.30.930.10">
    <property type="entry name" value="Bira Bifunctional Protein, Domain 2"/>
    <property type="match status" value="1"/>
</dbReference>
<evidence type="ECO:0000256" key="4">
    <source>
        <dbReference type="ARBA" id="ARBA00022598"/>
    </source>
</evidence>
<comment type="subcellular location">
    <subcellularLocation>
        <location evidence="1">Mitochondrion matrix</location>
    </subcellularLocation>
</comment>
<keyword evidence="16" id="KW-1185">Reference proteome</keyword>
<dbReference type="FunFam" id="3.30.930.10:FF:000039">
    <property type="entry name" value="Threonyl-tRNA synthetase, mitochondrial"/>
    <property type="match status" value="1"/>
</dbReference>
<dbReference type="InterPro" id="IPR045864">
    <property type="entry name" value="aa-tRNA-synth_II/BPL/LPL"/>
</dbReference>
<keyword evidence="6" id="KW-0067">ATP-binding</keyword>
<dbReference type="InterPro" id="IPR004154">
    <property type="entry name" value="Anticodon-bd"/>
</dbReference>
<dbReference type="GO" id="GO:0005759">
    <property type="term" value="C:mitochondrial matrix"/>
    <property type="evidence" value="ECO:0007669"/>
    <property type="project" value="UniProtKB-SubCell"/>
</dbReference>
<dbReference type="PANTHER" id="PTHR11451">
    <property type="entry name" value="THREONINE-TRNA LIGASE"/>
    <property type="match status" value="1"/>
</dbReference>
<evidence type="ECO:0000313" key="15">
    <source>
        <dbReference type="EMBL" id="PWN27817.1"/>
    </source>
</evidence>
<dbReference type="PANTHER" id="PTHR11451:SF46">
    <property type="entry name" value="THREONINE--TRNA LIGASE"/>
    <property type="match status" value="1"/>
</dbReference>